<dbReference type="EMBL" id="JADGJH010002095">
    <property type="protein sequence ID" value="KAJ3103657.1"/>
    <property type="molecule type" value="Genomic_DNA"/>
</dbReference>
<keyword evidence="5" id="KW-1185">Reference proteome</keyword>
<dbReference type="PANTHER" id="PTHR46115">
    <property type="entry name" value="THIOREDOXIN-LIKE PROTEIN 1"/>
    <property type="match status" value="1"/>
</dbReference>
<dbReference type="CDD" id="cd02947">
    <property type="entry name" value="TRX_family"/>
    <property type="match status" value="1"/>
</dbReference>
<name>A0AAD5XD55_9FUNG</name>
<accession>A0AAD5XD55</accession>
<evidence type="ECO:0000256" key="1">
    <source>
        <dbReference type="ARBA" id="ARBA00023157"/>
    </source>
</evidence>
<feature type="domain" description="Thioredoxin" evidence="3">
    <location>
        <begin position="2"/>
        <end position="109"/>
    </location>
</feature>
<reference evidence="4" key="1">
    <citation type="submission" date="2020-05" db="EMBL/GenBank/DDBJ databases">
        <title>Phylogenomic resolution of chytrid fungi.</title>
        <authorList>
            <person name="Stajich J.E."/>
            <person name="Amses K."/>
            <person name="Simmons R."/>
            <person name="Seto K."/>
            <person name="Myers J."/>
            <person name="Bonds A."/>
            <person name="Quandt C.A."/>
            <person name="Barry K."/>
            <person name="Liu P."/>
            <person name="Grigoriev I."/>
            <person name="Longcore J.E."/>
            <person name="James T.Y."/>
        </authorList>
    </citation>
    <scope>NUCLEOTIDE SEQUENCE</scope>
    <source>
        <strain evidence="4">JEL0513</strain>
    </source>
</reference>
<dbReference type="InterPro" id="IPR036249">
    <property type="entry name" value="Thioredoxin-like_sf"/>
</dbReference>
<feature type="compositionally biased region" description="Polar residues" evidence="2">
    <location>
        <begin position="113"/>
        <end position="123"/>
    </location>
</feature>
<dbReference type="Proteomes" id="UP001211907">
    <property type="component" value="Unassembled WGS sequence"/>
</dbReference>
<keyword evidence="1" id="KW-1015">Disulfide bond</keyword>
<sequence length="123" mass="13296">MAFVKSIATDAQFTETIGTTDPAKLVVVDFSATWCGPCQAIKPFYAELASKYRHVTFTTVDIDQLKETAAKNQISSVPTFHFYKGGQLVGSMKGADPRQLQTLVDQHQGPKDGSSSETTVGAH</sequence>
<dbReference type="PROSITE" id="PS00194">
    <property type="entry name" value="THIOREDOXIN_1"/>
    <property type="match status" value="1"/>
</dbReference>
<dbReference type="Pfam" id="PF00085">
    <property type="entry name" value="Thioredoxin"/>
    <property type="match status" value="1"/>
</dbReference>
<dbReference type="PROSITE" id="PS51352">
    <property type="entry name" value="THIOREDOXIN_2"/>
    <property type="match status" value="1"/>
</dbReference>
<dbReference type="InterPro" id="IPR013766">
    <property type="entry name" value="Thioredoxin_domain"/>
</dbReference>
<dbReference type="SUPFAM" id="SSF52833">
    <property type="entry name" value="Thioredoxin-like"/>
    <property type="match status" value="1"/>
</dbReference>
<feature type="region of interest" description="Disordered" evidence="2">
    <location>
        <begin position="103"/>
        <end position="123"/>
    </location>
</feature>
<evidence type="ECO:0000259" key="3">
    <source>
        <dbReference type="PROSITE" id="PS51352"/>
    </source>
</evidence>
<evidence type="ECO:0000256" key="2">
    <source>
        <dbReference type="SAM" id="MobiDB-lite"/>
    </source>
</evidence>
<dbReference type="AlphaFoldDB" id="A0AAD5XD55"/>
<dbReference type="InterPro" id="IPR017937">
    <property type="entry name" value="Thioredoxin_CS"/>
</dbReference>
<proteinExistence type="predicted"/>
<evidence type="ECO:0000313" key="5">
    <source>
        <dbReference type="Proteomes" id="UP001211907"/>
    </source>
</evidence>
<feature type="non-terminal residue" evidence="4">
    <location>
        <position position="1"/>
    </location>
</feature>
<dbReference type="Gene3D" id="3.40.30.10">
    <property type="entry name" value="Glutaredoxin"/>
    <property type="match status" value="1"/>
</dbReference>
<dbReference type="PRINTS" id="PR00421">
    <property type="entry name" value="THIOREDOXIN"/>
</dbReference>
<organism evidence="4 5">
    <name type="scientific">Physocladia obscura</name>
    <dbReference type="NCBI Taxonomy" id="109957"/>
    <lineage>
        <taxon>Eukaryota</taxon>
        <taxon>Fungi</taxon>
        <taxon>Fungi incertae sedis</taxon>
        <taxon>Chytridiomycota</taxon>
        <taxon>Chytridiomycota incertae sedis</taxon>
        <taxon>Chytridiomycetes</taxon>
        <taxon>Chytridiales</taxon>
        <taxon>Chytriomycetaceae</taxon>
        <taxon>Physocladia</taxon>
    </lineage>
</organism>
<protein>
    <recommendedName>
        <fullName evidence="3">Thioredoxin domain-containing protein</fullName>
    </recommendedName>
</protein>
<evidence type="ECO:0000313" key="4">
    <source>
        <dbReference type="EMBL" id="KAJ3103657.1"/>
    </source>
</evidence>
<dbReference type="FunFam" id="3.40.30.10:FF:000245">
    <property type="entry name" value="Thioredoxin"/>
    <property type="match status" value="1"/>
</dbReference>
<comment type="caution">
    <text evidence="4">The sequence shown here is derived from an EMBL/GenBank/DDBJ whole genome shotgun (WGS) entry which is preliminary data.</text>
</comment>
<gene>
    <name evidence="4" type="ORF">HK100_004164</name>
</gene>